<dbReference type="RefSeq" id="WP_157590031.1">
    <property type="nucleotide sequence ID" value="NZ_WPIN01000021.1"/>
</dbReference>
<reference evidence="1 2" key="1">
    <citation type="submission" date="2019-12" db="EMBL/GenBank/DDBJ databases">
        <title>Spirosoma sp. HMF4905 genome sequencing and assembly.</title>
        <authorList>
            <person name="Kang H."/>
            <person name="Cha I."/>
            <person name="Kim H."/>
            <person name="Joh K."/>
        </authorList>
    </citation>
    <scope>NUCLEOTIDE SEQUENCE [LARGE SCALE GENOMIC DNA]</scope>
    <source>
        <strain evidence="1 2">HMF4905</strain>
    </source>
</reference>
<protein>
    <submittedName>
        <fullName evidence="1">Uncharacterized protein</fullName>
    </submittedName>
</protein>
<gene>
    <name evidence="1" type="ORF">GO755_34700</name>
</gene>
<keyword evidence="2" id="KW-1185">Reference proteome</keyword>
<sequence length="102" mass="11543">MNGKPHFVTYASHYCCTVPVSTTGSLWAGYGGWHYRACSFLISKRSALHKFHYTNSTCQFIPPTVNYVSSSFPSRPLRSVLRTWRKIDDPFVLPGKSRKLAA</sequence>
<accession>A0A7K1SN46</accession>
<comment type="caution">
    <text evidence="1">The sequence shown here is derived from an EMBL/GenBank/DDBJ whole genome shotgun (WGS) entry which is preliminary data.</text>
</comment>
<proteinExistence type="predicted"/>
<name>A0A7K1SN46_9BACT</name>
<evidence type="ECO:0000313" key="1">
    <source>
        <dbReference type="EMBL" id="MVM35224.1"/>
    </source>
</evidence>
<dbReference type="EMBL" id="WPIN01000021">
    <property type="protein sequence ID" value="MVM35224.1"/>
    <property type="molecule type" value="Genomic_DNA"/>
</dbReference>
<dbReference type="AlphaFoldDB" id="A0A7K1SN46"/>
<evidence type="ECO:0000313" key="2">
    <source>
        <dbReference type="Proteomes" id="UP000436006"/>
    </source>
</evidence>
<dbReference type="Proteomes" id="UP000436006">
    <property type="component" value="Unassembled WGS sequence"/>
</dbReference>
<organism evidence="1 2">
    <name type="scientific">Spirosoma arboris</name>
    <dbReference type="NCBI Taxonomy" id="2682092"/>
    <lineage>
        <taxon>Bacteria</taxon>
        <taxon>Pseudomonadati</taxon>
        <taxon>Bacteroidota</taxon>
        <taxon>Cytophagia</taxon>
        <taxon>Cytophagales</taxon>
        <taxon>Cytophagaceae</taxon>
        <taxon>Spirosoma</taxon>
    </lineage>
</organism>